<evidence type="ECO:0000313" key="3">
    <source>
        <dbReference type="EMBL" id="KKN73640.1"/>
    </source>
</evidence>
<feature type="region of interest" description="Disordered" evidence="1">
    <location>
        <begin position="128"/>
        <end position="183"/>
    </location>
</feature>
<protein>
    <recommendedName>
        <fullName evidence="4">FxsA cytoplasmic membrane protein</fullName>
    </recommendedName>
</protein>
<sequence>MPFALIPFLLLVIPILEIAVFILVGNMIGLWPTLGLVLLTAIVGTLLLKQQGLSTLARIQADIRAKRMPGRDLVHGVMIAMAGILLLTPGLVTDTIGFLLFVPKIRDGIWNFMKSRVVVVAQGAETSGTWNSGARGPQPDPRAGGGPDVVDLSGEEFERRPDASSPWNDKRDGDDTPQGRILH</sequence>
<gene>
    <name evidence="3" type="ORF">LCGC14_0398400</name>
</gene>
<proteinExistence type="predicted"/>
<evidence type="ECO:0008006" key="4">
    <source>
        <dbReference type="Google" id="ProtNLM"/>
    </source>
</evidence>
<dbReference type="PANTHER" id="PTHR35335:SF1">
    <property type="entry name" value="UPF0716 PROTEIN FXSA"/>
    <property type="match status" value="1"/>
</dbReference>
<keyword evidence="2" id="KW-0472">Membrane</keyword>
<dbReference type="PANTHER" id="PTHR35335">
    <property type="entry name" value="UPF0716 PROTEIN FXSA"/>
    <property type="match status" value="1"/>
</dbReference>
<evidence type="ECO:0000256" key="2">
    <source>
        <dbReference type="SAM" id="Phobius"/>
    </source>
</evidence>
<dbReference type="NCBIfam" id="NF008528">
    <property type="entry name" value="PRK11463.1-2"/>
    <property type="match status" value="1"/>
</dbReference>
<keyword evidence="2" id="KW-1133">Transmembrane helix</keyword>
<reference evidence="3" key="1">
    <citation type="journal article" date="2015" name="Nature">
        <title>Complex archaea that bridge the gap between prokaryotes and eukaryotes.</title>
        <authorList>
            <person name="Spang A."/>
            <person name="Saw J.H."/>
            <person name="Jorgensen S.L."/>
            <person name="Zaremba-Niedzwiedzka K."/>
            <person name="Martijn J."/>
            <person name="Lind A.E."/>
            <person name="van Eijk R."/>
            <person name="Schleper C."/>
            <person name="Guy L."/>
            <person name="Ettema T.J."/>
        </authorList>
    </citation>
    <scope>NUCLEOTIDE SEQUENCE</scope>
</reference>
<feature type="transmembrane region" description="Helical" evidence="2">
    <location>
        <begin position="73"/>
        <end position="92"/>
    </location>
</feature>
<accession>A0A0F9SXH6</accession>
<dbReference type="GO" id="GO:0016020">
    <property type="term" value="C:membrane"/>
    <property type="evidence" value="ECO:0007669"/>
    <property type="project" value="InterPro"/>
</dbReference>
<keyword evidence="2" id="KW-0812">Transmembrane</keyword>
<evidence type="ECO:0000256" key="1">
    <source>
        <dbReference type="SAM" id="MobiDB-lite"/>
    </source>
</evidence>
<name>A0A0F9SXH6_9ZZZZ</name>
<organism evidence="3">
    <name type="scientific">marine sediment metagenome</name>
    <dbReference type="NCBI Taxonomy" id="412755"/>
    <lineage>
        <taxon>unclassified sequences</taxon>
        <taxon>metagenomes</taxon>
        <taxon>ecological metagenomes</taxon>
    </lineage>
</organism>
<dbReference type="AlphaFoldDB" id="A0A0F9SXH6"/>
<dbReference type="EMBL" id="LAZR01000340">
    <property type="protein sequence ID" value="KKN73640.1"/>
    <property type="molecule type" value="Genomic_DNA"/>
</dbReference>
<feature type="transmembrane region" description="Helical" evidence="2">
    <location>
        <begin position="28"/>
        <end position="48"/>
    </location>
</feature>
<feature type="compositionally biased region" description="Basic and acidic residues" evidence="1">
    <location>
        <begin position="156"/>
        <end position="174"/>
    </location>
</feature>
<comment type="caution">
    <text evidence="3">The sequence shown here is derived from an EMBL/GenBank/DDBJ whole genome shotgun (WGS) entry which is preliminary data.</text>
</comment>
<dbReference type="Pfam" id="PF04186">
    <property type="entry name" value="FxsA"/>
    <property type="match status" value="1"/>
</dbReference>
<dbReference type="InterPro" id="IPR007313">
    <property type="entry name" value="FxsA"/>
</dbReference>